<dbReference type="Proteomes" id="UP000186914">
    <property type="component" value="Unassembled WGS sequence"/>
</dbReference>
<gene>
    <name evidence="1" type="ORF">SAMN05421858_4785</name>
</gene>
<sequence>MLRPMILMRHQRHAADITAKHFLKRVGLSLKGEE</sequence>
<reference evidence="2" key="1">
    <citation type="submission" date="2017-01" db="EMBL/GenBank/DDBJ databases">
        <authorList>
            <person name="Varghese N."/>
            <person name="Submissions S."/>
        </authorList>
    </citation>
    <scope>NUCLEOTIDE SEQUENCE [LARGE SCALE GENOMIC DNA]</scope>
    <source>
        <strain evidence="2">CGMCC 1.7737</strain>
    </source>
</reference>
<evidence type="ECO:0000313" key="1">
    <source>
        <dbReference type="EMBL" id="SIR96323.1"/>
    </source>
</evidence>
<name>A0A1N7F7M0_9EURY</name>
<dbReference type="AlphaFoldDB" id="A0A1N7F7M0"/>
<proteinExistence type="predicted"/>
<accession>A0A1N7F7M0</accession>
<evidence type="ECO:0000313" key="2">
    <source>
        <dbReference type="Proteomes" id="UP000186914"/>
    </source>
</evidence>
<protein>
    <submittedName>
        <fullName evidence="1">Uncharacterized protein</fullName>
    </submittedName>
</protein>
<dbReference type="EMBL" id="FTNO01000008">
    <property type="protein sequence ID" value="SIR96323.1"/>
    <property type="molecule type" value="Genomic_DNA"/>
</dbReference>
<keyword evidence="2" id="KW-1185">Reference proteome</keyword>
<organism evidence="1 2">
    <name type="scientific">Haladaptatus litoreus</name>
    <dbReference type="NCBI Taxonomy" id="553468"/>
    <lineage>
        <taxon>Archaea</taxon>
        <taxon>Methanobacteriati</taxon>
        <taxon>Methanobacteriota</taxon>
        <taxon>Stenosarchaea group</taxon>
        <taxon>Halobacteria</taxon>
        <taxon>Halobacteriales</taxon>
        <taxon>Haladaptataceae</taxon>
        <taxon>Haladaptatus</taxon>
    </lineage>
</organism>